<comment type="caution">
    <text evidence="3">The sequence shown here is derived from an EMBL/GenBank/DDBJ whole genome shotgun (WGS) entry which is preliminary data.</text>
</comment>
<gene>
    <name evidence="3" type="ORF">A6770_01020</name>
</gene>
<dbReference type="Pfam" id="PF04023">
    <property type="entry name" value="FeoA"/>
    <property type="match status" value="1"/>
</dbReference>
<evidence type="ECO:0000313" key="3">
    <source>
        <dbReference type="EMBL" id="RCJ29008.1"/>
    </source>
</evidence>
<accession>A0A367QXS8</accession>
<evidence type="ECO:0000259" key="2">
    <source>
        <dbReference type="SMART" id="SM00899"/>
    </source>
</evidence>
<dbReference type="AlphaFoldDB" id="A0A367QXS8"/>
<protein>
    <submittedName>
        <fullName evidence="3">Iron transporter FeoA</fullName>
    </submittedName>
</protein>
<dbReference type="InterPro" id="IPR007167">
    <property type="entry name" value="Fe-transptr_FeoA-like"/>
</dbReference>
<dbReference type="InterPro" id="IPR038157">
    <property type="entry name" value="FeoA_core_dom"/>
</dbReference>
<name>A0A367QXS8_9NOSO</name>
<dbReference type="SMART" id="SM00899">
    <property type="entry name" value="FeoA"/>
    <property type="match status" value="1"/>
</dbReference>
<sequence length="83" mass="9550">MFTPFNVIGCSLELLRIGERGIVTFCKVHDERIYKKIISIGVKTGTIITLEQQFPTLLIRIGNLPFDIEREVARTIYVRIIDN</sequence>
<evidence type="ECO:0000313" key="4">
    <source>
        <dbReference type="Proteomes" id="UP000252107"/>
    </source>
</evidence>
<dbReference type="InterPro" id="IPR008988">
    <property type="entry name" value="Transcriptional_repressor_C"/>
</dbReference>
<dbReference type="GO" id="GO:0046914">
    <property type="term" value="F:transition metal ion binding"/>
    <property type="evidence" value="ECO:0007669"/>
    <property type="project" value="InterPro"/>
</dbReference>
<evidence type="ECO:0000256" key="1">
    <source>
        <dbReference type="ARBA" id="ARBA00023004"/>
    </source>
</evidence>
<keyword evidence="4" id="KW-1185">Reference proteome</keyword>
<proteinExistence type="predicted"/>
<dbReference type="SUPFAM" id="SSF50037">
    <property type="entry name" value="C-terminal domain of transcriptional repressors"/>
    <property type="match status" value="1"/>
</dbReference>
<organism evidence="3 4">
    <name type="scientific">Nostoc minutum NIES-26</name>
    <dbReference type="NCBI Taxonomy" id="1844469"/>
    <lineage>
        <taxon>Bacteria</taxon>
        <taxon>Bacillati</taxon>
        <taxon>Cyanobacteriota</taxon>
        <taxon>Cyanophyceae</taxon>
        <taxon>Nostocales</taxon>
        <taxon>Nostocaceae</taxon>
        <taxon>Nostoc</taxon>
    </lineage>
</organism>
<dbReference type="Gene3D" id="2.30.30.90">
    <property type="match status" value="1"/>
</dbReference>
<feature type="domain" description="Ferrous iron transporter FeoA-like" evidence="2">
    <location>
        <begin position="10"/>
        <end position="80"/>
    </location>
</feature>
<dbReference type="EMBL" id="LXQD01000295">
    <property type="protein sequence ID" value="RCJ29008.1"/>
    <property type="molecule type" value="Genomic_DNA"/>
</dbReference>
<dbReference type="Proteomes" id="UP000252107">
    <property type="component" value="Unassembled WGS sequence"/>
</dbReference>
<keyword evidence="1" id="KW-0408">Iron</keyword>
<reference evidence="3" key="1">
    <citation type="submission" date="2016-04" db="EMBL/GenBank/DDBJ databases">
        <authorList>
            <person name="Tabuchi Yagui T.R."/>
        </authorList>
    </citation>
    <scope>NUCLEOTIDE SEQUENCE [LARGE SCALE GENOMIC DNA]</scope>
    <source>
        <strain evidence="3">NIES-26</strain>
    </source>
</reference>